<name>A0A4R2RZW0_9FIRM</name>
<evidence type="ECO:0000256" key="1">
    <source>
        <dbReference type="ARBA" id="ARBA00004752"/>
    </source>
</evidence>
<evidence type="ECO:0000256" key="2">
    <source>
        <dbReference type="HAMAP-Rule" id="MF_02214"/>
    </source>
</evidence>
<comment type="subunit">
    <text evidence="2">Forms a heterodimer with GatD.</text>
</comment>
<dbReference type="GO" id="GO:0008360">
    <property type="term" value="P:regulation of cell shape"/>
    <property type="evidence" value="ECO:0007669"/>
    <property type="project" value="UniProtKB-KW"/>
</dbReference>
<gene>
    <name evidence="2" type="primary">murT</name>
    <name evidence="5" type="ORF">EDD73_10368</name>
</gene>
<keyword evidence="2" id="KW-0547">Nucleotide-binding</keyword>
<feature type="domain" description="Mur ligase central" evidence="3">
    <location>
        <begin position="58"/>
        <end position="208"/>
    </location>
</feature>
<dbReference type="EC" id="6.3.5.13" evidence="2"/>
<dbReference type="OrthoDB" id="9803907at2"/>
<dbReference type="SUPFAM" id="SSF53623">
    <property type="entry name" value="MurD-like peptide ligases, catalytic domain"/>
    <property type="match status" value="1"/>
</dbReference>
<dbReference type="UniPathway" id="UPA00219"/>
<keyword evidence="2" id="KW-0573">Peptidoglycan synthesis</keyword>
<keyword evidence="2" id="KW-0133">Cell shape</keyword>
<evidence type="ECO:0000259" key="4">
    <source>
        <dbReference type="Pfam" id="PF08353"/>
    </source>
</evidence>
<feature type="domain" description="Lipid II isoglutaminyl synthase (glutamine-hydrolyzing) subunit MurT C-terminal" evidence="4">
    <location>
        <begin position="334"/>
        <end position="448"/>
    </location>
</feature>
<dbReference type="GO" id="GO:0008270">
    <property type="term" value="F:zinc ion binding"/>
    <property type="evidence" value="ECO:0007669"/>
    <property type="project" value="UniProtKB-UniRule"/>
</dbReference>
<dbReference type="GO" id="GO:0009252">
    <property type="term" value="P:peptidoglycan biosynthetic process"/>
    <property type="evidence" value="ECO:0007669"/>
    <property type="project" value="UniProtKB-UniRule"/>
</dbReference>
<organism evidence="5 6">
    <name type="scientific">Heliophilum fasciatum</name>
    <dbReference type="NCBI Taxonomy" id="35700"/>
    <lineage>
        <taxon>Bacteria</taxon>
        <taxon>Bacillati</taxon>
        <taxon>Bacillota</taxon>
        <taxon>Clostridia</taxon>
        <taxon>Eubacteriales</taxon>
        <taxon>Heliobacteriaceae</taxon>
        <taxon>Heliophilum</taxon>
    </lineage>
</organism>
<feature type="binding site" evidence="2">
    <location>
        <position position="237"/>
    </location>
    <ligand>
        <name>Zn(2+)</name>
        <dbReference type="ChEBI" id="CHEBI:29105"/>
    </ligand>
</feature>
<comment type="catalytic activity">
    <reaction evidence="2">
        <text>beta-D-GlcNAc-(1-&gt;4)-Mur2Ac(oyl-L-Ala-gamma-D-O-P-Glu-L-Lys-D-Ala-D-Ala)-di-trans,octa-cis-undecaprenyl diphosphate + NH4(+) = beta-D-GlcNAc-(1-&gt;4)-Mur2Ac(oyl-L-Ala-D-isoglutaminyl-L-Lys-D-Ala-D-Ala)-di-trans,octa-cis-undecaprenyl diphosphate + phosphate + H(+)</text>
        <dbReference type="Rhea" id="RHEA:57932"/>
        <dbReference type="ChEBI" id="CHEBI:15378"/>
        <dbReference type="ChEBI" id="CHEBI:28938"/>
        <dbReference type="ChEBI" id="CHEBI:43474"/>
        <dbReference type="ChEBI" id="CHEBI:62233"/>
        <dbReference type="ChEBI" id="CHEBI:143132"/>
    </reaction>
</comment>
<comment type="catalytic activity">
    <reaction evidence="2">
        <text>beta-D-GlcNAc-(1-&gt;4)-Mur2Ac(oyl-L-Ala-gamma-D-Glu-L-Lys-D-Ala-D-Ala)-di-trans,octa-cis-undecaprenyl diphosphate + ATP = beta-D-GlcNAc-(1-&gt;4)-Mur2Ac(oyl-L-Ala-gamma-D-O-P-Glu-L-Lys-D-Ala-D-Ala)-di-trans,octa-cis-undecaprenyl diphosphate + ADP</text>
        <dbReference type="Rhea" id="RHEA:59488"/>
        <dbReference type="ChEBI" id="CHEBI:30616"/>
        <dbReference type="ChEBI" id="CHEBI:60033"/>
        <dbReference type="ChEBI" id="CHEBI:143132"/>
        <dbReference type="ChEBI" id="CHEBI:456216"/>
    </reaction>
</comment>
<dbReference type="InterPro" id="IPR036565">
    <property type="entry name" value="Mur-like_cat_sf"/>
</dbReference>
<protein>
    <recommendedName>
        <fullName evidence="2">Lipid II isoglutaminyl synthase (glutamine-hydrolyzing) subunit MurT</fullName>
        <ecNumber evidence="2">6.3.5.13</ecNumber>
    </recommendedName>
</protein>
<dbReference type="InterPro" id="IPR043703">
    <property type="entry name" value="Lipid_II_synth_MurT"/>
</dbReference>
<dbReference type="GO" id="GO:0071555">
    <property type="term" value="P:cell wall organization"/>
    <property type="evidence" value="ECO:0007669"/>
    <property type="project" value="UniProtKB-KW"/>
</dbReference>
<dbReference type="Proteomes" id="UP000294813">
    <property type="component" value="Unassembled WGS sequence"/>
</dbReference>
<dbReference type="GO" id="GO:0005524">
    <property type="term" value="F:ATP binding"/>
    <property type="evidence" value="ECO:0007669"/>
    <property type="project" value="UniProtKB-UniRule"/>
</dbReference>
<keyword evidence="6" id="KW-1185">Reference proteome</keyword>
<comment type="similarity">
    <text evidence="2">Belongs to the MurCDEF family. MurT subfamily.</text>
</comment>
<comment type="caution">
    <text evidence="5">The sequence shown here is derived from an EMBL/GenBank/DDBJ whole genome shotgun (WGS) entry which is preliminary data.</text>
</comment>
<dbReference type="InterPro" id="IPR013221">
    <property type="entry name" value="Mur_ligase_cen"/>
</dbReference>
<dbReference type="EMBL" id="SLXT01000003">
    <property type="protein sequence ID" value="TCP68437.1"/>
    <property type="molecule type" value="Genomic_DNA"/>
</dbReference>
<feature type="binding site" evidence="2">
    <location>
        <position position="240"/>
    </location>
    <ligand>
        <name>Zn(2+)</name>
        <dbReference type="ChEBI" id="CHEBI:29105"/>
    </ligand>
</feature>
<keyword evidence="2" id="KW-0067">ATP-binding</keyword>
<keyword evidence="2" id="KW-0961">Cell wall biogenesis/degradation</keyword>
<evidence type="ECO:0000259" key="3">
    <source>
        <dbReference type="Pfam" id="PF08245"/>
    </source>
</evidence>
<dbReference type="Gene3D" id="3.40.1190.10">
    <property type="entry name" value="Mur-like, catalytic domain"/>
    <property type="match status" value="1"/>
</dbReference>
<dbReference type="AlphaFoldDB" id="A0A4R2RZW0"/>
<dbReference type="Pfam" id="PF08353">
    <property type="entry name" value="MurT_C"/>
    <property type="match status" value="1"/>
</dbReference>
<comment type="catalytic activity">
    <reaction evidence="2">
        <text>beta-D-GlcNAc-(1-&gt;4)-Mur2Ac(oyl-L-Ala-gamma-D-Glu-L-Lys-D-Ala-D-Ala)-di-trans,octa-cis-undecaprenyl diphosphate + L-glutamine + ATP + H2O = beta-D-GlcNAc-(1-&gt;4)-Mur2Ac(oyl-L-Ala-D-isoglutaminyl-L-Lys-D-Ala-D-Ala)-di-trans,octa-cis-undecaprenyl diphosphate + L-glutamate + ADP + phosphate + H(+)</text>
        <dbReference type="Rhea" id="RHEA:57928"/>
        <dbReference type="ChEBI" id="CHEBI:15377"/>
        <dbReference type="ChEBI" id="CHEBI:15378"/>
        <dbReference type="ChEBI" id="CHEBI:29985"/>
        <dbReference type="ChEBI" id="CHEBI:30616"/>
        <dbReference type="ChEBI" id="CHEBI:43474"/>
        <dbReference type="ChEBI" id="CHEBI:58359"/>
        <dbReference type="ChEBI" id="CHEBI:60033"/>
        <dbReference type="ChEBI" id="CHEBI:62233"/>
        <dbReference type="ChEBI" id="CHEBI:456216"/>
        <dbReference type="EC" id="6.3.5.13"/>
    </reaction>
</comment>
<keyword evidence="2" id="KW-0479">Metal-binding</keyword>
<dbReference type="RefSeq" id="WP_131918033.1">
    <property type="nucleotide sequence ID" value="NZ_JAOQNU010000003.1"/>
</dbReference>
<comment type="function">
    <text evidence="2">The lipid II isoglutaminyl synthase complex catalyzes the formation of alpha-D-isoglutamine in the cell wall lipid II stem peptide. The MurT subunit catalyzes the ATP-dependent amidation of D-glutamate residue of lipid II, converting it to an isoglutamine residue.</text>
</comment>
<keyword evidence="2" id="KW-0862">Zinc</keyword>
<dbReference type="GO" id="GO:0016881">
    <property type="term" value="F:acid-amino acid ligase activity"/>
    <property type="evidence" value="ECO:0007669"/>
    <property type="project" value="InterPro"/>
</dbReference>
<dbReference type="GO" id="GO:0140282">
    <property type="term" value="F:carbon-nitrogen ligase activity on lipid II"/>
    <property type="evidence" value="ECO:0007669"/>
    <property type="project" value="UniProtKB-UniRule"/>
</dbReference>
<dbReference type="HAMAP" id="MF_02214">
    <property type="entry name" value="Lipid_II_synth_MurT"/>
    <property type="match status" value="1"/>
</dbReference>
<proteinExistence type="inferred from homology"/>
<reference evidence="5 6" key="1">
    <citation type="submission" date="2019-03" db="EMBL/GenBank/DDBJ databases">
        <title>Genomic Encyclopedia of Type Strains, Phase IV (KMG-IV): sequencing the most valuable type-strain genomes for metagenomic binning, comparative biology and taxonomic classification.</title>
        <authorList>
            <person name="Goeker M."/>
        </authorList>
    </citation>
    <scope>NUCLEOTIDE SEQUENCE [LARGE SCALE GENOMIC DNA]</scope>
    <source>
        <strain evidence="5 6">DSM 11170</strain>
    </source>
</reference>
<dbReference type="PANTHER" id="PTHR23135">
    <property type="entry name" value="MUR LIGASE FAMILY MEMBER"/>
    <property type="match status" value="1"/>
</dbReference>
<evidence type="ECO:0000313" key="6">
    <source>
        <dbReference type="Proteomes" id="UP000294813"/>
    </source>
</evidence>
<feature type="active site" evidence="2">
    <location>
        <position position="370"/>
    </location>
</feature>
<comment type="pathway">
    <text evidence="1 2">Cell wall biogenesis; peptidoglycan biosynthesis.</text>
</comment>
<accession>A0A4R2RZW0</accession>
<feature type="binding site" evidence="2">
    <location>
        <position position="215"/>
    </location>
    <ligand>
        <name>Zn(2+)</name>
        <dbReference type="ChEBI" id="CHEBI:29105"/>
    </ligand>
</feature>
<keyword evidence="2" id="KW-0436">Ligase</keyword>
<sequence>MLQSPRFLLALWTGKAAIWLNRRIGHGGTSFPGTVSRKLAPSLLTALARQLPQGSLFVTGTNGKTTTSKMIAAIAAGASIPVTHNRAGANLIGGITTAFIDSASALGQLRGRLGIIEVDEATVPQLVQEVQPRVVIVTNFFRDQLDRFGELDKTVQLVSDALGKLPKKSVVLLNADDPLVAHLGRFFPGKVIYYGMDDRHCGSATMQQSAETRFCRACGHPLTYDWYYFGQLGHYRCTNCNLVRPQPSIVVRQIELRGEQGSRFTVETPEQRFDLTLSTPGFYNIYNALAAVALAVQLKLPAQAIEKGLQGYRTNFGRMEQLPLPDNKKAFLALIKNPTGCDEVIRTVAQPTGTKRLLVIINDNAADGRDISWLWDADFEALIPALPLIKQVQTAGLRGEDMALRLQYAGIPAEQLTYQSDIAQAIAGAIKDTQPGETLYILPTYTALLAVKTALTKLGYSPNYWEE</sequence>
<evidence type="ECO:0000313" key="5">
    <source>
        <dbReference type="EMBL" id="TCP68437.1"/>
    </source>
</evidence>
<feature type="binding site" evidence="2">
    <location>
        <position position="218"/>
    </location>
    <ligand>
        <name>Zn(2+)</name>
        <dbReference type="ChEBI" id="CHEBI:29105"/>
    </ligand>
</feature>
<dbReference type="InterPro" id="IPR013564">
    <property type="entry name" value="MurT_C"/>
</dbReference>
<dbReference type="PANTHER" id="PTHR23135:SF7">
    <property type="entry name" value="LIPID II ISOGLUTAMINYL SYNTHASE (GLUTAMINE-HYDROLYZING) SUBUNIT MURT"/>
    <property type="match status" value="1"/>
</dbReference>
<dbReference type="Pfam" id="PF08245">
    <property type="entry name" value="Mur_ligase_M"/>
    <property type="match status" value="1"/>
</dbReference>